<protein>
    <submittedName>
        <fullName evidence="1">Uncharacterized protein</fullName>
    </submittedName>
</protein>
<evidence type="ECO:0000313" key="1">
    <source>
        <dbReference type="EMBL" id="MEQ2296322.1"/>
    </source>
</evidence>
<keyword evidence="2" id="KW-1185">Reference proteome</keyword>
<accession>A0ABV0YR32</accession>
<dbReference type="EMBL" id="JAHRIP010039817">
    <property type="protein sequence ID" value="MEQ2296322.1"/>
    <property type="molecule type" value="Genomic_DNA"/>
</dbReference>
<dbReference type="Proteomes" id="UP001469553">
    <property type="component" value="Unassembled WGS sequence"/>
</dbReference>
<sequence length="118" mass="12799">MSPPLSCLPTVKKLKIKATSAEKISLKGVFKAVQDSLMRTTQLRHVTSLGVWGQDLSESAWWLGCSSWARSGQARTRDARPYPSCPTTCRGTIRDWCKEDRAADEGGDLGGLISGSDA</sequence>
<proteinExistence type="predicted"/>
<gene>
    <name evidence="1" type="ORF">AMECASPLE_023659</name>
</gene>
<organism evidence="1 2">
    <name type="scientific">Ameca splendens</name>
    <dbReference type="NCBI Taxonomy" id="208324"/>
    <lineage>
        <taxon>Eukaryota</taxon>
        <taxon>Metazoa</taxon>
        <taxon>Chordata</taxon>
        <taxon>Craniata</taxon>
        <taxon>Vertebrata</taxon>
        <taxon>Euteleostomi</taxon>
        <taxon>Actinopterygii</taxon>
        <taxon>Neopterygii</taxon>
        <taxon>Teleostei</taxon>
        <taxon>Neoteleostei</taxon>
        <taxon>Acanthomorphata</taxon>
        <taxon>Ovalentaria</taxon>
        <taxon>Atherinomorphae</taxon>
        <taxon>Cyprinodontiformes</taxon>
        <taxon>Goodeidae</taxon>
        <taxon>Ameca</taxon>
    </lineage>
</organism>
<name>A0ABV0YR32_9TELE</name>
<evidence type="ECO:0000313" key="2">
    <source>
        <dbReference type="Proteomes" id="UP001469553"/>
    </source>
</evidence>
<reference evidence="1 2" key="1">
    <citation type="submission" date="2021-06" db="EMBL/GenBank/DDBJ databases">
        <authorList>
            <person name="Palmer J.M."/>
        </authorList>
    </citation>
    <scope>NUCLEOTIDE SEQUENCE [LARGE SCALE GENOMIC DNA]</scope>
    <source>
        <strain evidence="1 2">AS_MEX2019</strain>
        <tissue evidence="1">Muscle</tissue>
    </source>
</reference>
<comment type="caution">
    <text evidence="1">The sequence shown here is derived from an EMBL/GenBank/DDBJ whole genome shotgun (WGS) entry which is preliminary data.</text>
</comment>